<dbReference type="Proteomes" id="UP000634136">
    <property type="component" value="Unassembled WGS sequence"/>
</dbReference>
<dbReference type="InterPro" id="IPR009721">
    <property type="entry name" value="O-acyltransferase_WSD1_C"/>
</dbReference>
<keyword evidence="5 14" id="KW-0808">Transferase</keyword>
<evidence type="ECO:0000256" key="4">
    <source>
        <dbReference type="ARBA" id="ARBA00005189"/>
    </source>
</evidence>
<dbReference type="Pfam" id="PF06974">
    <property type="entry name" value="WS_DGAT_C"/>
    <property type="match status" value="1"/>
</dbReference>
<name>A0A834TL05_9FABA</name>
<evidence type="ECO:0000313" key="14">
    <source>
        <dbReference type="EMBL" id="KAF7822976.1"/>
    </source>
</evidence>
<dbReference type="AlphaFoldDB" id="A0A834TL05"/>
<dbReference type="Pfam" id="PF03007">
    <property type="entry name" value="WS_DGAT_cat"/>
    <property type="match status" value="1"/>
</dbReference>
<evidence type="ECO:0000256" key="5">
    <source>
        <dbReference type="ARBA" id="ARBA00022679"/>
    </source>
</evidence>
<reference evidence="14" key="1">
    <citation type="submission" date="2020-09" db="EMBL/GenBank/DDBJ databases">
        <title>Genome-Enabled Discovery of Anthraquinone Biosynthesis in Senna tora.</title>
        <authorList>
            <person name="Kang S.-H."/>
            <person name="Pandey R.P."/>
            <person name="Lee C.-M."/>
            <person name="Sim J.-S."/>
            <person name="Jeong J.-T."/>
            <person name="Choi B.-S."/>
            <person name="Jung M."/>
            <person name="Ginzburg D."/>
            <person name="Zhao K."/>
            <person name="Won S.Y."/>
            <person name="Oh T.-J."/>
            <person name="Yu Y."/>
            <person name="Kim N.-H."/>
            <person name="Lee O.R."/>
            <person name="Lee T.-H."/>
            <person name="Bashyal P."/>
            <person name="Kim T.-S."/>
            <person name="Lee W.-H."/>
            <person name="Kawkins C."/>
            <person name="Kim C.-K."/>
            <person name="Kim J.S."/>
            <person name="Ahn B.O."/>
            <person name="Rhee S.Y."/>
            <person name="Sohng J.K."/>
        </authorList>
    </citation>
    <scope>NUCLEOTIDE SEQUENCE</scope>
    <source>
        <tissue evidence="14">Leaf</tissue>
    </source>
</reference>
<evidence type="ECO:0000256" key="3">
    <source>
        <dbReference type="ARBA" id="ARBA00004771"/>
    </source>
</evidence>
<dbReference type="UniPathway" id="UPA00282"/>
<protein>
    <submittedName>
        <fullName evidence="14">O-acyltransferase WSD1-like</fullName>
    </submittedName>
</protein>
<comment type="similarity">
    <text evidence="8">In the N-terminal section; belongs to the long-chain O-acyltransferase family.</text>
</comment>
<gene>
    <name evidence="14" type="ORF">G2W53_021120</name>
</gene>
<evidence type="ECO:0000259" key="13">
    <source>
        <dbReference type="Pfam" id="PF06974"/>
    </source>
</evidence>
<keyword evidence="15" id="KW-1185">Reference proteome</keyword>
<keyword evidence="7 14" id="KW-0012">Acyltransferase</keyword>
<comment type="subcellular location">
    <subcellularLocation>
        <location evidence="1">Cell membrane</location>
        <topology evidence="1">Single-pass membrane protein</topology>
    </subcellularLocation>
    <subcellularLocation>
        <location evidence="2">Endoplasmic reticulum membrane</location>
    </subcellularLocation>
</comment>
<dbReference type="InterPro" id="IPR004255">
    <property type="entry name" value="O-acyltransferase_WSD1_N"/>
</dbReference>
<dbReference type="GO" id="GO:0004144">
    <property type="term" value="F:diacylglycerol O-acyltransferase activity"/>
    <property type="evidence" value="ECO:0007669"/>
    <property type="project" value="UniProtKB-EC"/>
</dbReference>
<evidence type="ECO:0000256" key="1">
    <source>
        <dbReference type="ARBA" id="ARBA00004162"/>
    </source>
</evidence>
<dbReference type="PANTHER" id="PTHR31650">
    <property type="entry name" value="O-ACYLTRANSFERASE (WSD1-LIKE) FAMILY PROTEIN"/>
    <property type="match status" value="1"/>
</dbReference>
<comment type="catalytic activity">
    <reaction evidence="10">
        <text>an acyl-CoA + a 1,2-diacyl-sn-glycerol = a triacyl-sn-glycerol + CoA</text>
        <dbReference type="Rhea" id="RHEA:10868"/>
        <dbReference type="ChEBI" id="CHEBI:17815"/>
        <dbReference type="ChEBI" id="CHEBI:57287"/>
        <dbReference type="ChEBI" id="CHEBI:58342"/>
        <dbReference type="ChEBI" id="CHEBI:64615"/>
        <dbReference type="EC" id="2.3.1.20"/>
    </reaction>
</comment>
<dbReference type="GO" id="GO:0005886">
    <property type="term" value="C:plasma membrane"/>
    <property type="evidence" value="ECO:0007669"/>
    <property type="project" value="UniProtKB-SubCell"/>
</dbReference>
<organism evidence="14 15">
    <name type="scientific">Senna tora</name>
    <dbReference type="NCBI Taxonomy" id="362788"/>
    <lineage>
        <taxon>Eukaryota</taxon>
        <taxon>Viridiplantae</taxon>
        <taxon>Streptophyta</taxon>
        <taxon>Embryophyta</taxon>
        <taxon>Tracheophyta</taxon>
        <taxon>Spermatophyta</taxon>
        <taxon>Magnoliopsida</taxon>
        <taxon>eudicotyledons</taxon>
        <taxon>Gunneridae</taxon>
        <taxon>Pentapetalae</taxon>
        <taxon>rosids</taxon>
        <taxon>fabids</taxon>
        <taxon>Fabales</taxon>
        <taxon>Fabaceae</taxon>
        <taxon>Caesalpinioideae</taxon>
        <taxon>Cassia clade</taxon>
        <taxon>Senna</taxon>
    </lineage>
</organism>
<dbReference type="InterPro" id="IPR045034">
    <property type="entry name" value="O-acyltransferase_WSD1-like"/>
</dbReference>
<comment type="pathway">
    <text evidence="4">Lipid metabolism.</text>
</comment>
<evidence type="ECO:0000256" key="7">
    <source>
        <dbReference type="ARBA" id="ARBA00023315"/>
    </source>
</evidence>
<keyword evidence="6" id="KW-0256">Endoplasmic reticulum</keyword>
<comment type="catalytic activity">
    <reaction evidence="9">
        <text>a long chain fatty alcohol + a fatty acyl-CoA = a long-chain alcohol wax ester + CoA</text>
        <dbReference type="Rhea" id="RHEA:38443"/>
        <dbReference type="ChEBI" id="CHEBI:17135"/>
        <dbReference type="ChEBI" id="CHEBI:57287"/>
        <dbReference type="ChEBI" id="CHEBI:77636"/>
        <dbReference type="ChEBI" id="CHEBI:235323"/>
        <dbReference type="EC" id="2.3.1.75"/>
    </reaction>
</comment>
<feature type="region of interest" description="Disordered" evidence="11">
    <location>
        <begin position="1"/>
        <end position="38"/>
    </location>
</feature>
<dbReference type="EMBL" id="JAAIUW010000007">
    <property type="protein sequence ID" value="KAF7822976.1"/>
    <property type="molecule type" value="Genomic_DNA"/>
</dbReference>
<evidence type="ECO:0000256" key="10">
    <source>
        <dbReference type="ARBA" id="ARBA00048109"/>
    </source>
</evidence>
<feature type="compositionally biased region" description="Basic and acidic residues" evidence="11">
    <location>
        <begin position="1"/>
        <end position="18"/>
    </location>
</feature>
<evidence type="ECO:0000256" key="9">
    <source>
        <dbReference type="ARBA" id="ARBA00047604"/>
    </source>
</evidence>
<proteinExistence type="inferred from homology"/>
<evidence type="ECO:0000259" key="12">
    <source>
        <dbReference type="Pfam" id="PF03007"/>
    </source>
</evidence>
<dbReference type="GO" id="GO:0019432">
    <property type="term" value="P:triglyceride biosynthetic process"/>
    <property type="evidence" value="ECO:0007669"/>
    <property type="project" value="UniProtKB-UniPathway"/>
</dbReference>
<dbReference type="OrthoDB" id="619536at2759"/>
<dbReference type="GO" id="GO:0047196">
    <property type="term" value="F:long-chain-alcohol O-fatty-acyltransferase activity"/>
    <property type="evidence" value="ECO:0007669"/>
    <property type="project" value="UniProtKB-EC"/>
</dbReference>
<feature type="domain" description="O-acyltransferase WSD1 C-terminal" evidence="13">
    <location>
        <begin position="370"/>
        <end position="500"/>
    </location>
</feature>
<evidence type="ECO:0000256" key="8">
    <source>
        <dbReference type="ARBA" id="ARBA00024360"/>
    </source>
</evidence>
<dbReference type="PANTHER" id="PTHR31650:SF29">
    <property type="entry name" value="O-ACYLTRANSFERASE WSD1-LIKE PROTEIN"/>
    <property type="match status" value="1"/>
</dbReference>
<evidence type="ECO:0000256" key="2">
    <source>
        <dbReference type="ARBA" id="ARBA00004586"/>
    </source>
</evidence>
<sequence>MEKLARMSVREEKGEVQRENGTGEANRVRQSEMEDSGMEENINGVSNVDIEPNVMQVVGVRGKIAEDGELVPVCTVDKVDKVEGLRVFQESQYLESEDGRMINGVMKENDHPLMKQSGGKQWKRMVEDKKGVKTWEQVEVKLEQHMFEPQIFSQYMSIDSCSKCFNDYLSSISMERLPHSKPLWEVHVVKSPINTIVFKFHHSLGDGYTLMGVLLSCLQRADDPSLPLSFPSLKSSSSSSSKQSFIRRFPSFISSFFISITDFGWSLMKSNWIEDDQTPIRNGHEGVEFRPSTISHMMFPMDRIKEIKSKLQVSVNDVITGTIFYGIRLYMEDIETKSSTKNCTLLAMLSQRKVKGYQKARDMQNKSNNWGNQITYLHISMPKLKDTHISNPLHFVSKAHKSITRKKRSFATSLIVGKHIHRTVKNSSLLMSNIVGPVDQMALANHPIKAFYFTLSGLPQSIVVTIMSYMGMLRVSSRTEEGFIDEQKLESCVNNAFEIIHKAALEIPTKTKF</sequence>
<dbReference type="GO" id="GO:0005789">
    <property type="term" value="C:endoplasmic reticulum membrane"/>
    <property type="evidence" value="ECO:0007669"/>
    <property type="project" value="UniProtKB-SubCell"/>
</dbReference>
<evidence type="ECO:0000256" key="11">
    <source>
        <dbReference type="SAM" id="MobiDB-lite"/>
    </source>
</evidence>
<accession>A0A834TL05</accession>
<comment type="pathway">
    <text evidence="3">Glycerolipid metabolism; triacylglycerol biosynthesis.</text>
</comment>
<evidence type="ECO:0000313" key="15">
    <source>
        <dbReference type="Proteomes" id="UP000634136"/>
    </source>
</evidence>
<feature type="domain" description="O-acyltransferase WSD1-like N-terminal" evidence="12">
    <location>
        <begin position="167"/>
        <end position="232"/>
    </location>
</feature>
<comment type="caution">
    <text evidence="14">The sequence shown here is derived from an EMBL/GenBank/DDBJ whole genome shotgun (WGS) entry which is preliminary data.</text>
</comment>
<evidence type="ECO:0000256" key="6">
    <source>
        <dbReference type="ARBA" id="ARBA00022824"/>
    </source>
</evidence>